<protein>
    <submittedName>
        <fullName evidence="1">Uncharacterized protein</fullName>
    </submittedName>
</protein>
<evidence type="ECO:0000313" key="1">
    <source>
        <dbReference type="EMBL" id="GJS91570.1"/>
    </source>
</evidence>
<evidence type="ECO:0000313" key="2">
    <source>
        <dbReference type="Proteomes" id="UP001151760"/>
    </source>
</evidence>
<proteinExistence type="predicted"/>
<dbReference type="EMBL" id="BQNB010011516">
    <property type="protein sequence ID" value="GJS91570.1"/>
    <property type="molecule type" value="Genomic_DNA"/>
</dbReference>
<reference evidence="1" key="2">
    <citation type="submission" date="2022-01" db="EMBL/GenBank/DDBJ databases">
        <authorList>
            <person name="Yamashiro T."/>
            <person name="Shiraishi A."/>
            <person name="Satake H."/>
            <person name="Nakayama K."/>
        </authorList>
    </citation>
    <scope>NUCLEOTIDE SEQUENCE</scope>
</reference>
<comment type="caution">
    <text evidence="1">The sequence shown here is derived from an EMBL/GenBank/DDBJ whole genome shotgun (WGS) entry which is preliminary data.</text>
</comment>
<gene>
    <name evidence="1" type="ORF">Tco_0774206</name>
</gene>
<dbReference type="Proteomes" id="UP001151760">
    <property type="component" value="Unassembled WGS sequence"/>
</dbReference>
<keyword evidence="2" id="KW-1185">Reference proteome</keyword>
<organism evidence="1 2">
    <name type="scientific">Tanacetum coccineum</name>
    <dbReference type="NCBI Taxonomy" id="301880"/>
    <lineage>
        <taxon>Eukaryota</taxon>
        <taxon>Viridiplantae</taxon>
        <taxon>Streptophyta</taxon>
        <taxon>Embryophyta</taxon>
        <taxon>Tracheophyta</taxon>
        <taxon>Spermatophyta</taxon>
        <taxon>Magnoliopsida</taxon>
        <taxon>eudicotyledons</taxon>
        <taxon>Gunneridae</taxon>
        <taxon>Pentapetalae</taxon>
        <taxon>asterids</taxon>
        <taxon>campanulids</taxon>
        <taxon>Asterales</taxon>
        <taxon>Asteraceae</taxon>
        <taxon>Asteroideae</taxon>
        <taxon>Anthemideae</taxon>
        <taxon>Anthemidinae</taxon>
        <taxon>Tanacetum</taxon>
    </lineage>
</organism>
<sequence>MGDENPIRTLGDYSKPSQEGYRNAIELPIGNSVCEIDRAAGGKIRNKNPEESWEIIENLTLYDHEG</sequence>
<reference evidence="1" key="1">
    <citation type="journal article" date="2022" name="Int. J. Mol. Sci.">
        <title>Draft Genome of Tanacetum Coccineum: Genomic Comparison of Closely Related Tanacetum-Family Plants.</title>
        <authorList>
            <person name="Yamashiro T."/>
            <person name="Shiraishi A."/>
            <person name="Nakayama K."/>
            <person name="Satake H."/>
        </authorList>
    </citation>
    <scope>NUCLEOTIDE SEQUENCE</scope>
</reference>
<accession>A0ABQ4ZRA5</accession>
<name>A0ABQ4ZRA5_9ASTR</name>